<dbReference type="EMBL" id="FNAP01000007">
    <property type="protein sequence ID" value="SDE50886.1"/>
    <property type="molecule type" value="Genomic_DNA"/>
</dbReference>
<accession>A0A1G7DIH8</accession>
<dbReference type="RefSeq" id="WP_176793617.1">
    <property type="nucleotide sequence ID" value="NZ_FNAP01000007.1"/>
</dbReference>
<dbReference type="AlphaFoldDB" id="A0A1G7DIH8"/>
<evidence type="ECO:0000313" key="3">
    <source>
        <dbReference type="Proteomes" id="UP000199412"/>
    </source>
</evidence>
<evidence type="ECO:0000313" key="2">
    <source>
        <dbReference type="EMBL" id="SDE50886.1"/>
    </source>
</evidence>
<gene>
    <name evidence="2" type="ORF">SAMN05421720_107189</name>
</gene>
<reference evidence="2 3" key="1">
    <citation type="submission" date="2016-10" db="EMBL/GenBank/DDBJ databases">
        <authorList>
            <person name="de Groot N.N."/>
        </authorList>
    </citation>
    <scope>NUCLEOTIDE SEQUENCE [LARGE SCALE GENOMIC DNA]</scope>
    <source>
        <strain evidence="2 3">ATCC 700224</strain>
    </source>
</reference>
<evidence type="ECO:0000259" key="1">
    <source>
        <dbReference type="Pfam" id="PF03551"/>
    </source>
</evidence>
<protein>
    <submittedName>
        <fullName evidence="2">DNA-binding transcriptional regulator, PadR family</fullName>
    </submittedName>
</protein>
<dbReference type="InterPro" id="IPR036388">
    <property type="entry name" value="WH-like_DNA-bd_sf"/>
</dbReference>
<dbReference type="GO" id="GO:0003677">
    <property type="term" value="F:DNA binding"/>
    <property type="evidence" value="ECO:0007669"/>
    <property type="project" value="UniProtKB-KW"/>
</dbReference>
<dbReference type="Proteomes" id="UP000199412">
    <property type="component" value="Unassembled WGS sequence"/>
</dbReference>
<dbReference type="SUPFAM" id="SSF46785">
    <property type="entry name" value="Winged helix' DNA-binding domain"/>
    <property type="match status" value="1"/>
</dbReference>
<dbReference type="Pfam" id="PF03551">
    <property type="entry name" value="PadR"/>
    <property type="match status" value="1"/>
</dbReference>
<sequence>MPLDSKTLCLGALDAGFNTGYDIRKAFENGPFQHYQSLSYGSIYPALNALLAEGLVTCRPHSQDGRPDKKVYTITEAGRSALRAALLQPLEFDRLRSGFMFALSFAHRMAPGELSRLLDDYIRGHYDLADELARIDGVTTPGDRFLIRMGADVCRAWGRWIEENRAALEHDIQAYRTARVPLRDGTHG</sequence>
<dbReference type="InterPro" id="IPR036390">
    <property type="entry name" value="WH_DNA-bd_sf"/>
</dbReference>
<feature type="domain" description="Transcription regulator PadR N-terminal" evidence="1">
    <location>
        <begin position="10"/>
        <end position="83"/>
    </location>
</feature>
<keyword evidence="3" id="KW-1185">Reference proteome</keyword>
<organism evidence="2 3">
    <name type="scientific">Rhodospira trueperi</name>
    <dbReference type="NCBI Taxonomy" id="69960"/>
    <lineage>
        <taxon>Bacteria</taxon>
        <taxon>Pseudomonadati</taxon>
        <taxon>Pseudomonadota</taxon>
        <taxon>Alphaproteobacteria</taxon>
        <taxon>Rhodospirillales</taxon>
        <taxon>Rhodospirillaceae</taxon>
        <taxon>Rhodospira</taxon>
    </lineage>
</organism>
<name>A0A1G7DIH8_9PROT</name>
<dbReference type="STRING" id="69960.SAMN05421720_107189"/>
<proteinExistence type="predicted"/>
<dbReference type="Gene3D" id="1.10.10.10">
    <property type="entry name" value="Winged helix-like DNA-binding domain superfamily/Winged helix DNA-binding domain"/>
    <property type="match status" value="1"/>
</dbReference>
<dbReference type="PANTHER" id="PTHR43252:SF6">
    <property type="entry name" value="NEGATIVE TRANSCRIPTION REGULATOR PADR"/>
    <property type="match status" value="1"/>
</dbReference>
<keyword evidence="2" id="KW-0238">DNA-binding</keyword>
<dbReference type="PANTHER" id="PTHR43252">
    <property type="entry name" value="TRANSCRIPTIONAL REGULATOR YQJI"/>
    <property type="match status" value="1"/>
</dbReference>
<dbReference type="InterPro" id="IPR005149">
    <property type="entry name" value="Tscrpt_reg_PadR_N"/>
</dbReference>